<gene>
    <name evidence="1" type="ORF">FHS18_004086</name>
</gene>
<proteinExistence type="predicted"/>
<comment type="caution">
    <text evidence="1">The sequence shown here is derived from an EMBL/GenBank/DDBJ whole genome shotgun (WGS) entry which is preliminary data.</text>
</comment>
<evidence type="ECO:0000313" key="1">
    <source>
        <dbReference type="EMBL" id="MBB3112008.1"/>
    </source>
</evidence>
<evidence type="ECO:0000313" key="2">
    <source>
        <dbReference type="Proteomes" id="UP000570361"/>
    </source>
</evidence>
<reference evidence="1 2" key="1">
    <citation type="submission" date="2020-08" db="EMBL/GenBank/DDBJ databases">
        <title>Genomic Encyclopedia of Type Strains, Phase III (KMG-III): the genomes of soil and plant-associated and newly described type strains.</title>
        <authorList>
            <person name="Whitman W."/>
        </authorList>
    </citation>
    <scope>NUCLEOTIDE SEQUENCE [LARGE SCALE GENOMIC DNA]</scope>
    <source>
        <strain evidence="1 2">CECT 5862</strain>
    </source>
</reference>
<name>A0A7W5B067_9BACL</name>
<sequence length="77" mass="8818">MERLTDKAADYTSALFQESESRQSFWLAQEGRPPAQGFAARQIPDARRLPITNLLLPNVLSLLKVSRQNTRGWQGYR</sequence>
<protein>
    <submittedName>
        <fullName evidence="1">Uncharacterized protein</fullName>
    </submittedName>
</protein>
<dbReference type="EMBL" id="JACHXK010000010">
    <property type="protein sequence ID" value="MBB3112008.1"/>
    <property type="molecule type" value="Genomic_DNA"/>
</dbReference>
<accession>A0A7W5B067</accession>
<dbReference type="RefSeq" id="WP_183601886.1">
    <property type="nucleotide sequence ID" value="NZ_JACHXK010000010.1"/>
</dbReference>
<keyword evidence="2" id="KW-1185">Reference proteome</keyword>
<dbReference type="AlphaFoldDB" id="A0A7W5B067"/>
<organism evidence="1 2">
    <name type="scientific">Paenibacillus phyllosphaerae</name>
    <dbReference type="NCBI Taxonomy" id="274593"/>
    <lineage>
        <taxon>Bacteria</taxon>
        <taxon>Bacillati</taxon>
        <taxon>Bacillota</taxon>
        <taxon>Bacilli</taxon>
        <taxon>Bacillales</taxon>
        <taxon>Paenibacillaceae</taxon>
        <taxon>Paenibacillus</taxon>
    </lineage>
</organism>
<dbReference type="Proteomes" id="UP000570361">
    <property type="component" value="Unassembled WGS sequence"/>
</dbReference>